<dbReference type="OrthoDB" id="2381770at2"/>
<sequence>MFSHETEILRKMRFIEWLKAELIANVGYLYQAMAKNSEQAIKEGLASLIILCYILARRLGISFGELDEIIMGKIGDNIRQEHEAERLFGDFTACQRYLQQRR</sequence>
<proteinExistence type="predicted"/>
<dbReference type="GO" id="GO:0047429">
    <property type="term" value="F:nucleoside triphosphate diphosphatase activity"/>
    <property type="evidence" value="ECO:0007669"/>
    <property type="project" value="InterPro"/>
</dbReference>
<reference evidence="1 2" key="1">
    <citation type="submission" date="2016-11" db="EMBL/GenBank/DDBJ databases">
        <authorList>
            <person name="Varghese N."/>
            <person name="Submissions S."/>
        </authorList>
    </citation>
    <scope>NUCLEOTIDE SEQUENCE [LARGE SCALE GENOMIC DNA]</scope>
    <source>
        <strain evidence="1 2">DSM 15287</strain>
    </source>
</reference>
<organism evidence="1 2">
    <name type="scientific">Propionispora hippei DSM 15287</name>
    <dbReference type="NCBI Taxonomy" id="1123003"/>
    <lineage>
        <taxon>Bacteria</taxon>
        <taxon>Bacillati</taxon>
        <taxon>Bacillota</taxon>
        <taxon>Negativicutes</taxon>
        <taxon>Selenomonadales</taxon>
        <taxon>Sporomusaceae</taxon>
        <taxon>Propionispora</taxon>
    </lineage>
</organism>
<dbReference type="Pfam" id="PF12643">
    <property type="entry name" value="MazG-like"/>
    <property type="match status" value="1"/>
</dbReference>
<protein>
    <submittedName>
        <fullName evidence="1">MazG-like family protein</fullName>
    </submittedName>
</protein>
<dbReference type="Gene3D" id="1.10.287.1080">
    <property type="entry name" value="MazG-like"/>
    <property type="match status" value="1"/>
</dbReference>
<dbReference type="Proteomes" id="UP000322917">
    <property type="component" value="Unassembled WGS sequence"/>
</dbReference>
<dbReference type="RefSeq" id="WP_149735576.1">
    <property type="nucleotide sequence ID" value="NZ_FQZD01000028.1"/>
</dbReference>
<dbReference type="InterPro" id="IPR025984">
    <property type="entry name" value="DCTPP"/>
</dbReference>
<keyword evidence="2" id="KW-1185">Reference proteome</keyword>
<evidence type="ECO:0000313" key="2">
    <source>
        <dbReference type="Proteomes" id="UP000322917"/>
    </source>
</evidence>
<dbReference type="AlphaFoldDB" id="A0A1M6KMK2"/>
<dbReference type="GO" id="GO:0009143">
    <property type="term" value="P:nucleoside triphosphate catabolic process"/>
    <property type="evidence" value="ECO:0007669"/>
    <property type="project" value="InterPro"/>
</dbReference>
<accession>A0A1M6KMK2</accession>
<name>A0A1M6KMK2_9FIRM</name>
<gene>
    <name evidence="1" type="ORF">SAMN02745170_02900</name>
</gene>
<evidence type="ECO:0000313" key="1">
    <source>
        <dbReference type="EMBL" id="SHJ60137.1"/>
    </source>
</evidence>
<dbReference type="EMBL" id="FQZD01000028">
    <property type="protein sequence ID" value="SHJ60137.1"/>
    <property type="molecule type" value="Genomic_DNA"/>
</dbReference>